<comment type="caution">
    <text evidence="10">The sequence shown here is derived from an EMBL/GenBank/DDBJ whole genome shotgun (WGS) entry which is preliminary data.</text>
</comment>
<evidence type="ECO:0000256" key="1">
    <source>
        <dbReference type="ARBA" id="ARBA00004651"/>
    </source>
</evidence>
<evidence type="ECO:0000256" key="4">
    <source>
        <dbReference type="ARBA" id="ARBA00022475"/>
    </source>
</evidence>
<keyword evidence="4 8" id="KW-1003">Cell membrane</keyword>
<evidence type="ECO:0000313" key="11">
    <source>
        <dbReference type="Proteomes" id="UP000324897"/>
    </source>
</evidence>
<evidence type="ECO:0000256" key="7">
    <source>
        <dbReference type="ARBA" id="ARBA00023136"/>
    </source>
</evidence>
<comment type="caution">
    <text evidence="8">Lacks conserved residue(s) required for the propagation of feature annotation.</text>
</comment>
<evidence type="ECO:0000256" key="2">
    <source>
        <dbReference type="ARBA" id="ARBA00007651"/>
    </source>
</evidence>
<feature type="transmembrane region" description="Helical" evidence="8">
    <location>
        <begin position="51"/>
        <end position="80"/>
    </location>
</feature>
<dbReference type="EMBL" id="RWGY01000007">
    <property type="protein sequence ID" value="TVU41538.1"/>
    <property type="molecule type" value="Genomic_DNA"/>
</dbReference>
<evidence type="ECO:0000313" key="10">
    <source>
        <dbReference type="EMBL" id="TVU41538.1"/>
    </source>
</evidence>
<dbReference type="InterPro" id="IPR006702">
    <property type="entry name" value="CASP_dom"/>
</dbReference>
<evidence type="ECO:0000256" key="6">
    <source>
        <dbReference type="ARBA" id="ARBA00022989"/>
    </source>
</evidence>
<keyword evidence="7 8" id="KW-0472">Membrane</keyword>
<keyword evidence="11" id="KW-1185">Reference proteome</keyword>
<dbReference type="Gramene" id="TVU41538">
    <property type="protein sequence ID" value="TVU41538"/>
    <property type="gene ID" value="EJB05_15066"/>
</dbReference>
<comment type="similarity">
    <text evidence="2 8">Belongs to the Casparian strip membrane proteins (CASP) family.</text>
</comment>
<feature type="transmembrane region" description="Helical" evidence="8">
    <location>
        <begin position="15"/>
        <end position="39"/>
    </location>
</feature>
<dbReference type="InterPro" id="IPR045009">
    <property type="entry name" value="CASPL-5"/>
</dbReference>
<comment type="subcellular location">
    <subcellularLocation>
        <location evidence="1 8">Cell membrane</location>
        <topology evidence="1 8">Multi-pass membrane protein</topology>
    </subcellularLocation>
</comment>
<dbReference type="GO" id="GO:0005886">
    <property type="term" value="C:plasma membrane"/>
    <property type="evidence" value="ECO:0007669"/>
    <property type="project" value="UniProtKB-SubCell"/>
</dbReference>
<proteinExistence type="inferred from homology"/>
<feature type="domain" description="Casparian strip membrane protein" evidence="9">
    <location>
        <begin position="11"/>
        <end position="111"/>
    </location>
</feature>
<evidence type="ECO:0000256" key="8">
    <source>
        <dbReference type="RuleBase" id="RU361233"/>
    </source>
</evidence>
<evidence type="ECO:0000259" key="9">
    <source>
        <dbReference type="Pfam" id="PF04535"/>
    </source>
</evidence>
<protein>
    <recommendedName>
        <fullName evidence="8">CASP-like protein</fullName>
    </recommendedName>
</protein>
<reference evidence="10 11" key="1">
    <citation type="journal article" date="2019" name="Sci. Rep.">
        <title>A high-quality genome of Eragrostis curvula grass provides insights into Poaceae evolution and supports new strategies to enhance forage quality.</title>
        <authorList>
            <person name="Carballo J."/>
            <person name="Santos B.A.C.M."/>
            <person name="Zappacosta D."/>
            <person name="Garbus I."/>
            <person name="Selva J.P."/>
            <person name="Gallo C.A."/>
            <person name="Diaz A."/>
            <person name="Albertini E."/>
            <person name="Caccamo M."/>
            <person name="Echenique V."/>
        </authorList>
    </citation>
    <scope>NUCLEOTIDE SEQUENCE [LARGE SCALE GENOMIC DNA]</scope>
    <source>
        <strain evidence="11">cv. Victoria</strain>
        <tissue evidence="10">Leaf</tissue>
    </source>
</reference>
<keyword evidence="6 8" id="KW-1133">Transmembrane helix</keyword>
<evidence type="ECO:0000256" key="5">
    <source>
        <dbReference type="ARBA" id="ARBA00022692"/>
    </source>
</evidence>
<dbReference type="AlphaFoldDB" id="A0A5J9W079"/>
<gene>
    <name evidence="10" type="ORF">EJB05_15066</name>
</gene>
<evidence type="ECO:0000256" key="3">
    <source>
        <dbReference type="ARBA" id="ARBA00011489"/>
    </source>
</evidence>
<accession>A0A5J9W079</accession>
<dbReference type="Proteomes" id="UP000324897">
    <property type="component" value="Chromosome 4"/>
</dbReference>
<keyword evidence="5 8" id="KW-0812">Transmembrane</keyword>
<dbReference type="PANTHER" id="PTHR32021:SF51">
    <property type="entry name" value="CASP-LIKE PROTEIN 5B3"/>
    <property type="match status" value="1"/>
</dbReference>
<organism evidence="10 11">
    <name type="scientific">Eragrostis curvula</name>
    <name type="common">weeping love grass</name>
    <dbReference type="NCBI Taxonomy" id="38414"/>
    <lineage>
        <taxon>Eukaryota</taxon>
        <taxon>Viridiplantae</taxon>
        <taxon>Streptophyta</taxon>
        <taxon>Embryophyta</taxon>
        <taxon>Tracheophyta</taxon>
        <taxon>Spermatophyta</taxon>
        <taxon>Magnoliopsida</taxon>
        <taxon>Liliopsida</taxon>
        <taxon>Poales</taxon>
        <taxon>Poaceae</taxon>
        <taxon>PACMAD clade</taxon>
        <taxon>Chloridoideae</taxon>
        <taxon>Eragrostideae</taxon>
        <taxon>Eragrostidinae</taxon>
        <taxon>Eragrostis</taxon>
    </lineage>
</organism>
<dbReference type="PANTHER" id="PTHR32021">
    <property type="entry name" value="CASP-LIKE PROTEIN 5B3"/>
    <property type="match status" value="1"/>
</dbReference>
<dbReference type="Pfam" id="PF04535">
    <property type="entry name" value="CASP_dom"/>
    <property type="match status" value="1"/>
</dbReference>
<name>A0A5J9W079_9POAL</name>
<comment type="subunit">
    <text evidence="3 8">Homodimer and heterodimers.</text>
</comment>
<feature type="transmembrane region" description="Helical" evidence="8">
    <location>
        <begin position="100"/>
        <end position="119"/>
    </location>
</feature>
<sequence length="145" mass="16115">MAAAYAFATNSYGVFRFLMCTMFGQFLWSFLLACVDVIAMKKQFNLRVRPILLPLGFIDWAMAVLAFAASSSSAGVAFFFERDTNMCELYAPQLCRQYKTSVVLAFVTWCFSAASAVLVSCIRLMPCASFCCNTRVASLIYISFG</sequence>